<protein>
    <recommendedName>
        <fullName evidence="2">Histidine phosphatase family protein</fullName>
    </recommendedName>
</protein>
<dbReference type="Gene3D" id="3.40.50.1240">
    <property type="entry name" value="Phosphoglycerate mutase-like"/>
    <property type="match status" value="1"/>
</dbReference>
<dbReference type="InterPro" id="IPR029033">
    <property type="entry name" value="His_PPase_superfam"/>
</dbReference>
<dbReference type="PANTHER" id="PTHR48100">
    <property type="entry name" value="BROAD-SPECIFICITY PHOSPHATASE YOR283W-RELATED"/>
    <property type="match status" value="1"/>
</dbReference>
<dbReference type="PANTHER" id="PTHR48100:SF44">
    <property type="entry name" value="PHOSPHATASE C1620.13-RELATED"/>
    <property type="match status" value="1"/>
</dbReference>
<dbReference type="InterPro" id="IPR001345">
    <property type="entry name" value="PG/BPGM_mutase_AS"/>
</dbReference>
<sequence>VVIVRHGQSVANAEGRWQGQRDYELSAEGTRQAELLRDRFMEEKFDPHFVYASPLKRAAGTAEIALPAKRIITIDDLKEGGAGVFEGRTMDEIRKDYPEVALEFERTRSFNSVPKAESRFDFRKRAQTVVDFFVRAHNKDDEIVAFTHSGLMMFIIAVIMGTNRVWTLRIPNTSVFDFRIDPNAWNIGNSLSGSQGGSAQNVGGFEVRGFADSRHLH</sequence>
<dbReference type="Pfam" id="PF00300">
    <property type="entry name" value="His_Phos_1"/>
    <property type="match status" value="1"/>
</dbReference>
<dbReference type="EMBL" id="UINC01006084">
    <property type="protein sequence ID" value="SVA25374.1"/>
    <property type="molecule type" value="Genomic_DNA"/>
</dbReference>
<evidence type="ECO:0008006" key="2">
    <source>
        <dbReference type="Google" id="ProtNLM"/>
    </source>
</evidence>
<gene>
    <name evidence="1" type="ORF">METZ01_LOCUS78228</name>
</gene>
<evidence type="ECO:0000313" key="1">
    <source>
        <dbReference type="EMBL" id="SVA25374.1"/>
    </source>
</evidence>
<proteinExistence type="predicted"/>
<dbReference type="CDD" id="cd07067">
    <property type="entry name" value="HP_PGM_like"/>
    <property type="match status" value="1"/>
</dbReference>
<feature type="non-terminal residue" evidence="1">
    <location>
        <position position="1"/>
    </location>
</feature>
<dbReference type="GO" id="GO:0016791">
    <property type="term" value="F:phosphatase activity"/>
    <property type="evidence" value="ECO:0007669"/>
    <property type="project" value="TreeGrafter"/>
</dbReference>
<dbReference type="InterPro" id="IPR013078">
    <property type="entry name" value="His_Pase_superF_clade-1"/>
</dbReference>
<dbReference type="SUPFAM" id="SSF53254">
    <property type="entry name" value="Phosphoglycerate mutase-like"/>
    <property type="match status" value="1"/>
</dbReference>
<dbReference type="PROSITE" id="PS00175">
    <property type="entry name" value="PG_MUTASE"/>
    <property type="match status" value="1"/>
</dbReference>
<reference evidence="1" key="1">
    <citation type="submission" date="2018-05" db="EMBL/GenBank/DDBJ databases">
        <authorList>
            <person name="Lanie J.A."/>
            <person name="Ng W.-L."/>
            <person name="Kazmierczak K.M."/>
            <person name="Andrzejewski T.M."/>
            <person name="Davidsen T.M."/>
            <person name="Wayne K.J."/>
            <person name="Tettelin H."/>
            <person name="Glass J.I."/>
            <person name="Rusch D."/>
            <person name="Podicherti R."/>
            <person name="Tsui H.-C.T."/>
            <person name="Winkler M.E."/>
        </authorList>
    </citation>
    <scope>NUCLEOTIDE SEQUENCE</scope>
</reference>
<organism evidence="1">
    <name type="scientific">marine metagenome</name>
    <dbReference type="NCBI Taxonomy" id="408172"/>
    <lineage>
        <taxon>unclassified sequences</taxon>
        <taxon>metagenomes</taxon>
        <taxon>ecological metagenomes</taxon>
    </lineage>
</organism>
<dbReference type="GO" id="GO:0005829">
    <property type="term" value="C:cytosol"/>
    <property type="evidence" value="ECO:0007669"/>
    <property type="project" value="TreeGrafter"/>
</dbReference>
<dbReference type="InterPro" id="IPR050275">
    <property type="entry name" value="PGM_Phosphatase"/>
</dbReference>
<accession>A0A381UBP1</accession>
<name>A0A381UBP1_9ZZZZ</name>
<dbReference type="SMART" id="SM00855">
    <property type="entry name" value="PGAM"/>
    <property type="match status" value="1"/>
</dbReference>
<dbReference type="AlphaFoldDB" id="A0A381UBP1"/>